<reference evidence="5" key="1">
    <citation type="submission" date="2022-10" db="EMBL/GenBank/DDBJ databases">
        <authorList>
            <person name="Chen Y."/>
            <person name="Dougan E. K."/>
            <person name="Chan C."/>
            <person name="Rhodes N."/>
            <person name="Thang M."/>
        </authorList>
    </citation>
    <scope>NUCLEOTIDE SEQUENCE</scope>
</reference>
<dbReference type="Pfam" id="PF02801">
    <property type="entry name" value="Ketoacyl-synt_C"/>
    <property type="match status" value="1"/>
</dbReference>
<dbReference type="EMBL" id="CAMXCT010001155">
    <property type="protein sequence ID" value="CAI3987323.1"/>
    <property type="molecule type" value="Genomic_DNA"/>
</dbReference>
<dbReference type="SUPFAM" id="SSF53901">
    <property type="entry name" value="Thiolase-like"/>
    <property type="match status" value="1"/>
</dbReference>
<name>A0A9P1CAU6_9DINO</name>
<keyword evidence="3" id="KW-0808">Transferase</keyword>
<dbReference type="Gene3D" id="3.40.47.10">
    <property type="match status" value="1"/>
</dbReference>
<evidence type="ECO:0000313" key="7">
    <source>
        <dbReference type="Proteomes" id="UP001152797"/>
    </source>
</evidence>
<dbReference type="EMBL" id="CAMXCT020001155">
    <property type="protein sequence ID" value="CAL1140698.1"/>
    <property type="molecule type" value="Genomic_DNA"/>
</dbReference>
<dbReference type="CDD" id="cd00833">
    <property type="entry name" value="PKS"/>
    <property type="match status" value="1"/>
</dbReference>
<organism evidence="5">
    <name type="scientific">Cladocopium goreaui</name>
    <dbReference type="NCBI Taxonomy" id="2562237"/>
    <lineage>
        <taxon>Eukaryota</taxon>
        <taxon>Sar</taxon>
        <taxon>Alveolata</taxon>
        <taxon>Dinophyceae</taxon>
        <taxon>Suessiales</taxon>
        <taxon>Symbiodiniaceae</taxon>
        <taxon>Cladocopium</taxon>
    </lineage>
</organism>
<protein>
    <recommendedName>
        <fullName evidence="4">Ketosynthase family 3 (KS3) domain-containing protein</fullName>
    </recommendedName>
</protein>
<dbReference type="InterPro" id="IPR014031">
    <property type="entry name" value="Ketoacyl_synth_C"/>
</dbReference>
<proteinExistence type="inferred from homology"/>
<gene>
    <name evidence="5" type="ORF">C1SCF055_LOCUS14606</name>
</gene>
<dbReference type="InterPro" id="IPR050091">
    <property type="entry name" value="PKS_NRPS_Biosynth_Enz"/>
</dbReference>
<keyword evidence="1" id="KW-0596">Phosphopantetheine</keyword>
<sequence>MSSYLIYQHIDSLVCAGPREEICPELRPDAELTKYETHVLERLKGHKAKWKTLEEIREVGLHHESEARAFYGGPKSYSYPLHRDLPDGDVLCVLHSGCPQRRRYAAATPTTTDGQAKGARLGDLKTRFTWAYDFFSQPPIPVDGWAGTLRAGELLYMTLKTLRLAREDDEDVTEAIAALRQRRKEKASIQRNFPCLLLSQLFVGEWKTDLRMSRPVLESDGSFFRPAEDIYEGLLGSEGSQRSGISAQVASSVAFSFPAGQTRGDKPKPPKLSSDAILKWIHIFQRHRFMMLVCLGPEPGSLELRPLTEDAGTHRLQLRPGAFVLLRADCLTHRFSSRGKCFMLTSFLLGPNPQRNARLASHLQDQLGRNLLTIKENSKSEEDFESQTSRAIQRIANQNLHKGQQTAVRGCAAREPVAAHDPDAFCSGIMAGIDGAQIIPHLRWDHEQYFVPDPSRDPAGNWKTHCNHGCFIEGLELFDNKMFKISPMEATGMDPNQRQALEVFYETTMSAGLDEKKLMRSNIGVFMGGPGGFSEYSQVPKDEVGGALGSTSGSAAIMANRISFCMGIHGPNFFIDIEGAASLTAFNLAVDSVQRDKAQCIAAVALGVDCNVHPQGLLTLGWAGLLSKKGRCLSFDSYADGYIRGEGYTGLYVNPLMKEHEGKKIIDEEPAIIALASGTFINNNGSAASLTAPSGAMYQELVANCVRSADISPLDVDAVECQAAGNILNDAVEATALTRAYRSLAMNQDAEEEMLGLMAAKTNVGNMRPAMGCAALLRVIVGQAMGCMPPSLHMHKMNPHVVAADDVPSFFVTEPVHHRMVSAFVACTASGIGGSNAHTILWGKACIRQNKMEKPVQAEDVLTFWPGGGGDLDPLCEPRRGCSIVGSWALMDSPQQMRNEGLDQFSFTVTLGEHGFEWFQIWLDGERERILHPGAVKGQSTAKVQGPHHYCQVATFGWCIDTRPGQSEDPRQYPEEGMPGDEFKVQLLTKGRFRSVTWERLGSQNVQRNGLPKTMGRYFIVGSWNDWQPEEMNLDDEAIGRFSIKAAMSTGKQRFQILRNRDWRQIIYPDPGSGDDQDATVKGPDGTGHASCWSIEVQPSRNVIMIDLELWEEDQSFSDDRKSRSAVSKMKVSWRSIRKQELSEQEVFERSRPSFYLVGSWDCFMRRTKMRFDGLRQCYVGRVPVPVRGCEFFQILSNGDWNSILHPGKHEGGMDASAQRGCLL</sequence>
<dbReference type="PROSITE" id="PS52004">
    <property type="entry name" value="KS3_2"/>
    <property type="match status" value="1"/>
</dbReference>
<evidence type="ECO:0000256" key="3">
    <source>
        <dbReference type="RuleBase" id="RU003694"/>
    </source>
</evidence>
<dbReference type="PANTHER" id="PTHR43775">
    <property type="entry name" value="FATTY ACID SYNTHASE"/>
    <property type="match status" value="1"/>
</dbReference>
<feature type="domain" description="Ketosynthase family 3 (KS3)" evidence="4">
    <location>
        <begin position="403"/>
        <end position="843"/>
    </location>
</feature>
<dbReference type="OrthoDB" id="426422at2759"/>
<reference evidence="6 7" key="2">
    <citation type="submission" date="2024-05" db="EMBL/GenBank/DDBJ databases">
        <authorList>
            <person name="Chen Y."/>
            <person name="Shah S."/>
            <person name="Dougan E. K."/>
            <person name="Thang M."/>
            <person name="Chan C."/>
        </authorList>
    </citation>
    <scope>NUCLEOTIDE SEQUENCE [LARGE SCALE GENOMIC DNA]</scope>
</reference>
<evidence type="ECO:0000256" key="2">
    <source>
        <dbReference type="ARBA" id="ARBA00022553"/>
    </source>
</evidence>
<comment type="caution">
    <text evidence="5">The sequence shown here is derived from an EMBL/GenBank/DDBJ whole genome shotgun (WGS) entry which is preliminary data.</text>
</comment>
<dbReference type="GO" id="GO:0006633">
    <property type="term" value="P:fatty acid biosynthetic process"/>
    <property type="evidence" value="ECO:0007669"/>
    <property type="project" value="TreeGrafter"/>
</dbReference>
<dbReference type="GO" id="GO:0004312">
    <property type="term" value="F:fatty acid synthase activity"/>
    <property type="evidence" value="ECO:0007669"/>
    <property type="project" value="TreeGrafter"/>
</dbReference>
<dbReference type="PANTHER" id="PTHR43775:SF37">
    <property type="entry name" value="SI:DKEY-61P9.11"/>
    <property type="match status" value="1"/>
</dbReference>
<dbReference type="InterPro" id="IPR020841">
    <property type="entry name" value="PKS_Beta-ketoAc_synthase_dom"/>
</dbReference>
<dbReference type="Proteomes" id="UP001152797">
    <property type="component" value="Unassembled WGS sequence"/>
</dbReference>
<dbReference type="AlphaFoldDB" id="A0A9P1CAU6"/>
<dbReference type="InterPro" id="IPR016039">
    <property type="entry name" value="Thiolase-like"/>
</dbReference>
<evidence type="ECO:0000313" key="5">
    <source>
        <dbReference type="EMBL" id="CAI3987323.1"/>
    </source>
</evidence>
<comment type="similarity">
    <text evidence="3">Belongs to the thiolase-like superfamily. Beta-ketoacyl-ACP synthases family.</text>
</comment>
<keyword evidence="2" id="KW-0597">Phosphoprotein</keyword>
<dbReference type="Pfam" id="PF00109">
    <property type="entry name" value="ketoacyl-synt"/>
    <property type="match status" value="1"/>
</dbReference>
<dbReference type="SMART" id="SM00825">
    <property type="entry name" value="PKS_KS"/>
    <property type="match status" value="1"/>
</dbReference>
<dbReference type="InterPro" id="IPR014030">
    <property type="entry name" value="Ketoacyl_synth_N"/>
</dbReference>
<keyword evidence="7" id="KW-1185">Reference proteome</keyword>
<dbReference type="EMBL" id="CAMXCT030001155">
    <property type="protein sequence ID" value="CAL4774635.1"/>
    <property type="molecule type" value="Genomic_DNA"/>
</dbReference>
<accession>A0A9P1CAU6</accession>
<evidence type="ECO:0000256" key="1">
    <source>
        <dbReference type="ARBA" id="ARBA00022450"/>
    </source>
</evidence>
<evidence type="ECO:0000313" key="6">
    <source>
        <dbReference type="EMBL" id="CAL4774635.1"/>
    </source>
</evidence>
<evidence type="ECO:0000259" key="4">
    <source>
        <dbReference type="PROSITE" id="PS52004"/>
    </source>
</evidence>